<accession>A0A811NQ72</accession>
<dbReference type="EMBL" id="CAJGYO010000005">
    <property type="protein sequence ID" value="CAD6229040.1"/>
    <property type="molecule type" value="Genomic_DNA"/>
</dbReference>
<feature type="region of interest" description="Disordered" evidence="1">
    <location>
        <begin position="59"/>
        <end position="87"/>
    </location>
</feature>
<evidence type="ECO:0000256" key="1">
    <source>
        <dbReference type="SAM" id="MobiDB-lite"/>
    </source>
</evidence>
<organism evidence="2 3">
    <name type="scientific">Miscanthus lutarioriparius</name>
    <dbReference type="NCBI Taxonomy" id="422564"/>
    <lineage>
        <taxon>Eukaryota</taxon>
        <taxon>Viridiplantae</taxon>
        <taxon>Streptophyta</taxon>
        <taxon>Embryophyta</taxon>
        <taxon>Tracheophyta</taxon>
        <taxon>Spermatophyta</taxon>
        <taxon>Magnoliopsida</taxon>
        <taxon>Liliopsida</taxon>
        <taxon>Poales</taxon>
        <taxon>Poaceae</taxon>
        <taxon>PACMAD clade</taxon>
        <taxon>Panicoideae</taxon>
        <taxon>Andropogonodae</taxon>
        <taxon>Andropogoneae</taxon>
        <taxon>Saccharinae</taxon>
        <taxon>Miscanthus</taxon>
    </lineage>
</organism>
<comment type="caution">
    <text evidence="2">The sequence shown here is derived from an EMBL/GenBank/DDBJ whole genome shotgun (WGS) entry which is preliminary data.</text>
</comment>
<dbReference type="AlphaFoldDB" id="A0A811NQ72"/>
<name>A0A811NQ72_9POAL</name>
<gene>
    <name evidence="2" type="ORF">NCGR_LOCUS19679</name>
</gene>
<evidence type="ECO:0000313" key="2">
    <source>
        <dbReference type="EMBL" id="CAD6229040.1"/>
    </source>
</evidence>
<protein>
    <submittedName>
        <fullName evidence="2">Uncharacterized protein</fullName>
    </submittedName>
</protein>
<feature type="region of interest" description="Disordered" evidence="1">
    <location>
        <begin position="121"/>
        <end position="164"/>
    </location>
</feature>
<feature type="compositionally biased region" description="Low complexity" evidence="1">
    <location>
        <begin position="59"/>
        <end position="70"/>
    </location>
</feature>
<feature type="compositionally biased region" description="Basic and acidic residues" evidence="1">
    <location>
        <begin position="149"/>
        <end position="164"/>
    </location>
</feature>
<sequence length="164" mass="17976">MAEEQILELPAWSEKKGEAGMTIALVGSSVSGRQRIGACAHPWQPRGSQLAVVATPAAGAPAGAAPTPGIAGQGRAPELPPELRPHRGRWWEQPDAAAGLEKWRCTRGSATTLLEWRKRATAGLEMHERERDDAAGVEEEGRRRRRCARRPERRERAPPERPES</sequence>
<dbReference type="Proteomes" id="UP000604825">
    <property type="component" value="Unassembled WGS sequence"/>
</dbReference>
<evidence type="ECO:0000313" key="3">
    <source>
        <dbReference type="Proteomes" id="UP000604825"/>
    </source>
</evidence>
<reference evidence="2" key="1">
    <citation type="submission" date="2020-10" db="EMBL/GenBank/DDBJ databases">
        <authorList>
            <person name="Han B."/>
            <person name="Lu T."/>
            <person name="Zhao Q."/>
            <person name="Huang X."/>
            <person name="Zhao Y."/>
        </authorList>
    </citation>
    <scope>NUCLEOTIDE SEQUENCE</scope>
</reference>
<keyword evidence="3" id="KW-1185">Reference proteome</keyword>
<feature type="compositionally biased region" description="Basic and acidic residues" evidence="1">
    <location>
        <begin position="125"/>
        <end position="142"/>
    </location>
</feature>
<proteinExistence type="predicted"/>